<dbReference type="EMBL" id="JAACXV010000053">
    <property type="protein sequence ID" value="KAF7285492.1"/>
    <property type="molecule type" value="Genomic_DNA"/>
</dbReference>
<proteinExistence type="predicted"/>
<name>A0A834J1T5_RHYFE</name>
<organism evidence="2 3">
    <name type="scientific">Rhynchophorus ferrugineus</name>
    <name type="common">Red palm weevil</name>
    <name type="synonym">Curculio ferrugineus</name>
    <dbReference type="NCBI Taxonomy" id="354439"/>
    <lineage>
        <taxon>Eukaryota</taxon>
        <taxon>Metazoa</taxon>
        <taxon>Ecdysozoa</taxon>
        <taxon>Arthropoda</taxon>
        <taxon>Hexapoda</taxon>
        <taxon>Insecta</taxon>
        <taxon>Pterygota</taxon>
        <taxon>Neoptera</taxon>
        <taxon>Endopterygota</taxon>
        <taxon>Coleoptera</taxon>
        <taxon>Polyphaga</taxon>
        <taxon>Cucujiformia</taxon>
        <taxon>Curculionidae</taxon>
        <taxon>Dryophthorinae</taxon>
        <taxon>Rhynchophorus</taxon>
    </lineage>
</organism>
<keyword evidence="3" id="KW-1185">Reference proteome</keyword>
<evidence type="ECO:0000313" key="2">
    <source>
        <dbReference type="EMBL" id="KAF7285492.1"/>
    </source>
</evidence>
<evidence type="ECO:0000313" key="3">
    <source>
        <dbReference type="Proteomes" id="UP000625711"/>
    </source>
</evidence>
<dbReference type="AlphaFoldDB" id="A0A834J1T5"/>
<gene>
    <name evidence="2" type="ORF">GWI33_010590</name>
</gene>
<sequence length="170" mass="19735">MWPDEHQKGKHIDREESRDTPGETNCFVGYTSREGYVIHAIREEIMESLTQRLRKFKEQELRIGPARSSTKFSNILGAKEASLLKKGKLKIGFAKFEVEKRIYSQGEGLIPHKDKRRNRGNREEENGIDTEAYIEARKESKKAIEKTVRQMHERASVCNWRAMFGARLIG</sequence>
<accession>A0A834J1T5</accession>
<reference evidence="2" key="1">
    <citation type="submission" date="2020-08" db="EMBL/GenBank/DDBJ databases">
        <title>Genome sequencing and assembly of the red palm weevil Rhynchophorus ferrugineus.</title>
        <authorList>
            <person name="Dias G.B."/>
            <person name="Bergman C.M."/>
            <person name="Manee M."/>
        </authorList>
    </citation>
    <scope>NUCLEOTIDE SEQUENCE</scope>
    <source>
        <strain evidence="2">AA-2017</strain>
        <tissue evidence="2">Whole larva</tissue>
    </source>
</reference>
<evidence type="ECO:0000256" key="1">
    <source>
        <dbReference type="SAM" id="MobiDB-lite"/>
    </source>
</evidence>
<feature type="compositionally biased region" description="Basic and acidic residues" evidence="1">
    <location>
        <begin position="1"/>
        <end position="21"/>
    </location>
</feature>
<comment type="caution">
    <text evidence="2">The sequence shown here is derived from an EMBL/GenBank/DDBJ whole genome shotgun (WGS) entry which is preliminary data.</text>
</comment>
<feature type="region of interest" description="Disordered" evidence="1">
    <location>
        <begin position="1"/>
        <end position="25"/>
    </location>
</feature>
<protein>
    <submittedName>
        <fullName evidence="2">Uncharacterized protein</fullName>
    </submittedName>
</protein>
<dbReference type="Proteomes" id="UP000625711">
    <property type="component" value="Unassembled WGS sequence"/>
</dbReference>